<dbReference type="SUPFAM" id="SSF55729">
    <property type="entry name" value="Acyl-CoA N-acyltransferases (Nat)"/>
    <property type="match status" value="2"/>
</dbReference>
<evidence type="ECO:0000313" key="4">
    <source>
        <dbReference type="EMBL" id="GAA4577658.1"/>
    </source>
</evidence>
<proteinExistence type="predicted"/>
<dbReference type="Pfam" id="PF00583">
    <property type="entry name" value="Acetyltransf_1"/>
    <property type="match status" value="1"/>
</dbReference>
<keyword evidence="5" id="KW-1185">Reference proteome</keyword>
<keyword evidence="1" id="KW-0808">Transferase</keyword>
<protein>
    <recommendedName>
        <fullName evidence="3">N-acetyltransferase domain-containing protein</fullName>
    </recommendedName>
</protein>
<dbReference type="RefSeq" id="WP_346123685.1">
    <property type="nucleotide sequence ID" value="NZ_BAABGU010000036.1"/>
</dbReference>
<evidence type="ECO:0000259" key="3">
    <source>
        <dbReference type="PROSITE" id="PS51186"/>
    </source>
</evidence>
<accession>A0ABP8SZC3</accession>
<dbReference type="Gene3D" id="3.40.630.30">
    <property type="match status" value="1"/>
</dbReference>
<dbReference type="InterPro" id="IPR016181">
    <property type="entry name" value="Acyl_CoA_acyltransferase"/>
</dbReference>
<dbReference type="PROSITE" id="PS51186">
    <property type="entry name" value="GNAT"/>
    <property type="match status" value="1"/>
</dbReference>
<dbReference type="PANTHER" id="PTHR43877">
    <property type="entry name" value="AMINOALKYLPHOSPHONATE N-ACETYLTRANSFERASE-RELATED-RELATED"/>
    <property type="match status" value="1"/>
</dbReference>
<dbReference type="InterPro" id="IPR000182">
    <property type="entry name" value="GNAT_dom"/>
</dbReference>
<feature type="domain" description="N-acetyltransferase" evidence="3">
    <location>
        <begin position="3"/>
        <end position="154"/>
    </location>
</feature>
<dbReference type="InterPro" id="IPR050832">
    <property type="entry name" value="Bact_Acetyltransf"/>
</dbReference>
<comment type="caution">
    <text evidence="4">The sequence shown here is derived from an EMBL/GenBank/DDBJ whole genome shotgun (WGS) entry which is preliminary data.</text>
</comment>
<dbReference type="Proteomes" id="UP001500307">
    <property type="component" value="Unassembled WGS sequence"/>
</dbReference>
<name>A0ABP8SZC3_9ACTN</name>
<sequence length="272" mass="28726">MILAVRALRPADAPAVADLLRVGAPYQVVTAGQVSWQVTSSPAAERYALQVAESAGELLGVARTGLLHESADPGLGFAHVTVHPDYRSRGAGSALLAAAEERLAALGVVTAYAKVADDPAAVAFAERRGYRRGRLARLLHLDLAAAELPDLPAPSGVRLASAADLAEPRALYEADLDVSRDEPGDVGMDDVSYEDWRAAYWERPDLDRSLTSVALVDRVVVAFSLALTDGRDRYQSGMTGTRRAHRGAGLARRVKLAAPPCAARGTQVTGTP</sequence>
<keyword evidence="2" id="KW-0012">Acyltransferase</keyword>
<organism evidence="4 5">
    <name type="scientific">Micromonospora coerulea</name>
    <dbReference type="NCBI Taxonomy" id="47856"/>
    <lineage>
        <taxon>Bacteria</taxon>
        <taxon>Bacillati</taxon>
        <taxon>Actinomycetota</taxon>
        <taxon>Actinomycetes</taxon>
        <taxon>Micromonosporales</taxon>
        <taxon>Micromonosporaceae</taxon>
        <taxon>Micromonospora</taxon>
    </lineage>
</organism>
<dbReference type="PANTHER" id="PTHR43877:SF1">
    <property type="entry name" value="ACETYLTRANSFERASE"/>
    <property type="match status" value="1"/>
</dbReference>
<evidence type="ECO:0000313" key="5">
    <source>
        <dbReference type="Proteomes" id="UP001500307"/>
    </source>
</evidence>
<dbReference type="EMBL" id="BAABGU010000036">
    <property type="protein sequence ID" value="GAA4577658.1"/>
    <property type="molecule type" value="Genomic_DNA"/>
</dbReference>
<evidence type="ECO:0000256" key="1">
    <source>
        <dbReference type="ARBA" id="ARBA00022679"/>
    </source>
</evidence>
<gene>
    <name evidence="4" type="ORF">GCM10023176_51600</name>
</gene>
<evidence type="ECO:0000256" key="2">
    <source>
        <dbReference type="ARBA" id="ARBA00023315"/>
    </source>
</evidence>
<reference evidence="5" key="1">
    <citation type="journal article" date="2019" name="Int. J. Syst. Evol. Microbiol.">
        <title>The Global Catalogue of Microorganisms (GCM) 10K type strain sequencing project: providing services to taxonomists for standard genome sequencing and annotation.</title>
        <authorList>
            <consortium name="The Broad Institute Genomics Platform"/>
            <consortium name="The Broad Institute Genome Sequencing Center for Infectious Disease"/>
            <person name="Wu L."/>
            <person name="Ma J."/>
        </authorList>
    </citation>
    <scope>NUCLEOTIDE SEQUENCE [LARGE SCALE GENOMIC DNA]</scope>
    <source>
        <strain evidence="5">JCM 3175</strain>
    </source>
</reference>